<reference evidence="3" key="1">
    <citation type="submission" date="2021-08" db="EMBL/GenBank/DDBJ databases">
        <title>WGS assembly of Ceratopteris richardii.</title>
        <authorList>
            <person name="Marchant D.B."/>
            <person name="Chen G."/>
            <person name="Jenkins J."/>
            <person name="Shu S."/>
            <person name="Leebens-Mack J."/>
            <person name="Grimwood J."/>
            <person name="Schmutz J."/>
            <person name="Soltis P."/>
            <person name="Soltis D."/>
            <person name="Chen Z.-H."/>
        </authorList>
    </citation>
    <scope>NUCLEOTIDE SEQUENCE</scope>
    <source>
        <strain evidence="3">Whitten #5841</strain>
        <tissue evidence="3">Leaf</tissue>
    </source>
</reference>
<evidence type="ECO:0000259" key="2">
    <source>
        <dbReference type="Pfam" id="PF07460"/>
    </source>
</evidence>
<name>A0A8T2SBR3_CERRI</name>
<evidence type="ECO:0000256" key="1">
    <source>
        <dbReference type="SAM" id="MobiDB-lite"/>
    </source>
</evidence>
<dbReference type="PANTHER" id="PTHR34199">
    <property type="entry name" value="NUMOD3 MOTIF FAMILY PROTEIN, EXPRESSED"/>
    <property type="match status" value="1"/>
</dbReference>
<organism evidence="3 4">
    <name type="scientific">Ceratopteris richardii</name>
    <name type="common">Triangle waterfern</name>
    <dbReference type="NCBI Taxonomy" id="49495"/>
    <lineage>
        <taxon>Eukaryota</taxon>
        <taxon>Viridiplantae</taxon>
        <taxon>Streptophyta</taxon>
        <taxon>Embryophyta</taxon>
        <taxon>Tracheophyta</taxon>
        <taxon>Polypodiopsida</taxon>
        <taxon>Polypodiidae</taxon>
        <taxon>Polypodiales</taxon>
        <taxon>Pteridineae</taxon>
        <taxon>Pteridaceae</taxon>
        <taxon>Parkerioideae</taxon>
        <taxon>Ceratopteris</taxon>
    </lineage>
</organism>
<dbReference type="GO" id="GO:0003677">
    <property type="term" value="F:DNA binding"/>
    <property type="evidence" value="ECO:0007669"/>
    <property type="project" value="InterPro"/>
</dbReference>
<evidence type="ECO:0000313" key="3">
    <source>
        <dbReference type="EMBL" id="KAH7316135.1"/>
    </source>
</evidence>
<dbReference type="AlphaFoldDB" id="A0A8T2SBR3"/>
<feature type="region of interest" description="Disordered" evidence="1">
    <location>
        <begin position="429"/>
        <end position="476"/>
    </location>
</feature>
<gene>
    <name evidence="3" type="ORF">KP509_21G079500</name>
</gene>
<feature type="region of interest" description="Disordered" evidence="1">
    <location>
        <begin position="150"/>
        <end position="179"/>
    </location>
</feature>
<dbReference type="PANTHER" id="PTHR34199:SF2">
    <property type="entry name" value="NUMOD3 MOTIF FAMILY PROTEIN, EXPRESSED"/>
    <property type="match status" value="1"/>
</dbReference>
<feature type="compositionally biased region" description="Basic and acidic residues" evidence="1">
    <location>
        <begin position="150"/>
        <end position="169"/>
    </location>
</feature>
<keyword evidence="4" id="KW-1185">Reference proteome</keyword>
<evidence type="ECO:0000313" key="4">
    <source>
        <dbReference type="Proteomes" id="UP000825935"/>
    </source>
</evidence>
<accession>A0A8T2SBR3</accession>
<dbReference type="EMBL" id="CM035426">
    <property type="protein sequence ID" value="KAH7316135.1"/>
    <property type="molecule type" value="Genomic_DNA"/>
</dbReference>
<proteinExistence type="predicted"/>
<dbReference type="InterPro" id="IPR003611">
    <property type="entry name" value="NUMOD3"/>
</dbReference>
<comment type="caution">
    <text evidence="3">The sequence shown here is derived from an EMBL/GenBank/DDBJ whole genome shotgun (WGS) entry which is preliminary data.</text>
</comment>
<feature type="domain" description="Nuclease associated modular" evidence="2">
    <location>
        <begin position="209"/>
        <end position="229"/>
    </location>
</feature>
<dbReference type="Proteomes" id="UP000825935">
    <property type="component" value="Chromosome 21"/>
</dbReference>
<dbReference type="Pfam" id="PF07460">
    <property type="entry name" value="NUMOD3"/>
    <property type="match status" value="1"/>
</dbReference>
<protein>
    <recommendedName>
        <fullName evidence="2">Nuclease associated modular domain-containing protein</fullName>
    </recommendedName>
</protein>
<dbReference type="OrthoDB" id="1935413at2759"/>
<sequence length="638" mass="72187">MLLLQTSFYCQASVTCKSQTIVVPSTLTYLLHSIYPPKQSQNDGLKRTFLRIKWRQGGKFLPHVGLSDQKGRQMRFTNVILAMEPGTACITPQSLIEQHMTTNNSVPTVGPVSRSEVSVSLAPIQNKAFLHTLKRSSNGAHLSTVMWKDVRGQEDDRHETRKSRGEANKEGIPLNSDDKNNDCTNINGVILHTKATGETVTDDRELLRRQRISEANKGKVPWNKGGKHSSGNYICERTNQSFSFLHGAHLFRIFNALETRKRIRAGVIERMKDPKIREKLRAQAEASNLSPDVKRKIRDGIIRSWNRKKLLIARQALCLQEWKEMIAETARKGSEGEIEYQWDSYAQLKRQASQVKKVPTRRPERLSAEHRLRIAAAIKAKWSDPEYRLKVEKGIRDYIVRIPSQRTTHQARHSARSSVFSVSSKSFNADLQPTFPDGDPMSAVSGREDSQKDSKKSYTSKLSLPYGDHEEESYNNGAGISQTAPIPEMMEQENLESNINVPAYKDPETEKKLKKLISMRARRVHAEAKKQREITERARILIAQAQVAAKALEAAAVKDRTALAPLLETRKLLEEAVHSLEALSSKNKYPEHVPREDELALYTQVMDLANAVSLTSSEITDYPEWDYKNSENLELSSG</sequence>
<feature type="compositionally biased region" description="Basic and acidic residues" evidence="1">
    <location>
        <begin position="446"/>
        <end position="456"/>
    </location>
</feature>